<keyword evidence="3" id="KW-1185">Reference proteome</keyword>
<feature type="transmembrane region" description="Helical" evidence="1">
    <location>
        <begin position="38"/>
        <end position="57"/>
    </location>
</feature>
<sequence length="67" mass="7296">MSLLDVPLALLLCLPPVLFPGISAVLPRRRGGSFRLSLLVLFLLNFVISSSSFHQGVSPQLLSYTVQ</sequence>
<evidence type="ECO:0000313" key="3">
    <source>
        <dbReference type="Proteomes" id="UP000070700"/>
    </source>
</evidence>
<proteinExistence type="predicted"/>
<evidence type="ECO:0000313" key="2">
    <source>
        <dbReference type="EMBL" id="KUJ15444.1"/>
    </source>
</evidence>
<dbReference type="AlphaFoldDB" id="A0A194X5U1"/>
<keyword evidence="1" id="KW-0812">Transmembrane</keyword>
<dbReference type="GeneID" id="28824956"/>
<keyword evidence="1" id="KW-1133">Transmembrane helix</keyword>
<organism evidence="2 3">
    <name type="scientific">Mollisia scopiformis</name>
    <name type="common">Conifer needle endophyte fungus</name>
    <name type="synonym">Phialocephala scopiformis</name>
    <dbReference type="NCBI Taxonomy" id="149040"/>
    <lineage>
        <taxon>Eukaryota</taxon>
        <taxon>Fungi</taxon>
        <taxon>Dikarya</taxon>
        <taxon>Ascomycota</taxon>
        <taxon>Pezizomycotina</taxon>
        <taxon>Leotiomycetes</taxon>
        <taxon>Helotiales</taxon>
        <taxon>Mollisiaceae</taxon>
        <taxon>Mollisia</taxon>
    </lineage>
</organism>
<accession>A0A194X5U1</accession>
<feature type="transmembrane region" description="Helical" evidence="1">
    <location>
        <begin position="6"/>
        <end position="26"/>
    </location>
</feature>
<reference evidence="2 3" key="1">
    <citation type="submission" date="2015-10" db="EMBL/GenBank/DDBJ databases">
        <title>Full genome of DAOMC 229536 Phialocephala scopiformis, a fungal endophyte of spruce producing the potent anti-insectan compound rugulosin.</title>
        <authorList>
            <consortium name="DOE Joint Genome Institute"/>
            <person name="Walker A.K."/>
            <person name="Frasz S.L."/>
            <person name="Seifert K.A."/>
            <person name="Miller J.D."/>
            <person name="Mondo S.J."/>
            <person name="Labutti K."/>
            <person name="Lipzen A."/>
            <person name="Dockter R."/>
            <person name="Kennedy M."/>
            <person name="Grigoriev I.V."/>
            <person name="Spatafora J.W."/>
        </authorList>
    </citation>
    <scope>NUCLEOTIDE SEQUENCE [LARGE SCALE GENOMIC DNA]</scope>
    <source>
        <strain evidence="2 3">CBS 120377</strain>
    </source>
</reference>
<gene>
    <name evidence="2" type="ORF">LY89DRAFT_686193</name>
</gene>
<name>A0A194X5U1_MOLSC</name>
<protein>
    <submittedName>
        <fullName evidence="2">Uncharacterized protein</fullName>
    </submittedName>
</protein>
<keyword evidence="1" id="KW-0472">Membrane</keyword>
<dbReference type="Proteomes" id="UP000070700">
    <property type="component" value="Unassembled WGS sequence"/>
</dbReference>
<dbReference type="KEGG" id="psco:LY89DRAFT_686193"/>
<evidence type="ECO:0000256" key="1">
    <source>
        <dbReference type="SAM" id="Phobius"/>
    </source>
</evidence>
<dbReference type="InParanoid" id="A0A194X5U1"/>
<dbReference type="EMBL" id="KQ947418">
    <property type="protein sequence ID" value="KUJ15444.1"/>
    <property type="molecule type" value="Genomic_DNA"/>
</dbReference>
<dbReference type="RefSeq" id="XP_018069799.1">
    <property type="nucleotide sequence ID" value="XM_018215230.1"/>
</dbReference>